<dbReference type="PANTHER" id="PTHR10884:SF14">
    <property type="entry name" value="NADH DEHYDROGENASE [UBIQUINONE] IRON-SULFUR PROTEIN 3, MITOCHONDRIAL"/>
    <property type="match status" value="1"/>
</dbReference>
<comment type="caution">
    <text evidence="4">The sequence shown here is derived from an EMBL/GenBank/DDBJ whole genome shotgun (WGS) entry which is preliminary data.</text>
</comment>
<feature type="compositionally biased region" description="Pro residues" evidence="2">
    <location>
        <begin position="194"/>
        <end position="206"/>
    </location>
</feature>
<dbReference type="STRING" id="767452.AVL62_11885"/>
<dbReference type="RefSeq" id="WP_058890574.1">
    <property type="nucleotide sequence ID" value="NZ_BAABLU010000002.1"/>
</dbReference>
<dbReference type="Pfam" id="PF00329">
    <property type="entry name" value="Complex1_30kDa"/>
    <property type="match status" value="1"/>
</dbReference>
<dbReference type="InterPro" id="IPR001268">
    <property type="entry name" value="NADH_UbQ_OxRdtase_30kDa_su"/>
</dbReference>
<dbReference type="OrthoDB" id="3746692at2"/>
<proteinExistence type="inferred from homology"/>
<dbReference type="AlphaFoldDB" id="A0A0W8IA90"/>
<accession>A0A0W8IA90</accession>
<sequence>MPGAAPHAATRRVPVEGWHEAVRAAREEGYAFFDWLSAVDESDAPQEREATDQGDDVAADDAPEETLAPGIEVLCHLLRVRAPGPGGLSRLLLRTRVPEGDALRSVTDLFPGAAWHERETHEMFGLAVEGFDDGTGLGLRPLLLPEGFEGTPLRKDFVLAARASKPWPGAKEPGEGSGETPPSGRRPRKRLLPPGVPDPSWGPRPD</sequence>
<evidence type="ECO:0000313" key="5">
    <source>
        <dbReference type="Proteomes" id="UP000054837"/>
    </source>
</evidence>
<dbReference type="InterPro" id="IPR037232">
    <property type="entry name" value="NADH_quin_OxRdtase_su_C/D-like"/>
</dbReference>
<name>A0A0W8IA90_9MICO</name>
<feature type="domain" description="NADH:ubiquinone oxidoreductase 30kDa subunit" evidence="3">
    <location>
        <begin position="13"/>
        <end position="161"/>
    </location>
</feature>
<evidence type="ECO:0000256" key="2">
    <source>
        <dbReference type="SAM" id="MobiDB-lite"/>
    </source>
</evidence>
<gene>
    <name evidence="4" type="ORF">AVL62_11885</name>
</gene>
<dbReference type="Gene3D" id="3.30.460.80">
    <property type="entry name" value="NADH:ubiquinone oxidoreductase, 30kDa subunit"/>
    <property type="match status" value="1"/>
</dbReference>
<evidence type="ECO:0000259" key="3">
    <source>
        <dbReference type="Pfam" id="PF00329"/>
    </source>
</evidence>
<dbReference type="Proteomes" id="UP000054837">
    <property type="component" value="Unassembled WGS sequence"/>
</dbReference>
<keyword evidence="5" id="KW-1185">Reference proteome</keyword>
<protein>
    <recommendedName>
        <fullName evidence="3">NADH:ubiquinone oxidoreductase 30kDa subunit domain-containing protein</fullName>
    </recommendedName>
</protein>
<dbReference type="EMBL" id="LQBL01000011">
    <property type="protein sequence ID" value="KUG56828.1"/>
    <property type="molecule type" value="Genomic_DNA"/>
</dbReference>
<dbReference type="SUPFAM" id="SSF143243">
    <property type="entry name" value="Nqo5-like"/>
    <property type="match status" value="1"/>
</dbReference>
<feature type="region of interest" description="Disordered" evidence="2">
    <location>
        <begin position="164"/>
        <end position="206"/>
    </location>
</feature>
<organism evidence="4 5">
    <name type="scientific">Serinicoccus chungangensis</name>
    <dbReference type="NCBI Taxonomy" id="767452"/>
    <lineage>
        <taxon>Bacteria</taxon>
        <taxon>Bacillati</taxon>
        <taxon>Actinomycetota</taxon>
        <taxon>Actinomycetes</taxon>
        <taxon>Micrococcales</taxon>
        <taxon>Ornithinimicrobiaceae</taxon>
        <taxon>Serinicoccus</taxon>
    </lineage>
</organism>
<reference evidence="4 5" key="1">
    <citation type="submission" date="2015-12" db="EMBL/GenBank/DDBJ databases">
        <title>Serinicoccus chungangenesis strain CD08_5 genome sequencing and assembly.</title>
        <authorList>
            <person name="Chander A.M."/>
            <person name="Kaur G."/>
            <person name="Nair G.R."/>
            <person name="Dhawan D.K."/>
            <person name="Kochhar R.K."/>
            <person name="Mayilraj S."/>
            <person name="Bhadada S.K."/>
        </authorList>
    </citation>
    <scope>NUCLEOTIDE SEQUENCE [LARGE SCALE GENOMIC DNA]</scope>
    <source>
        <strain evidence="4 5">CD08_5</strain>
    </source>
</reference>
<evidence type="ECO:0000313" key="4">
    <source>
        <dbReference type="EMBL" id="KUG56828.1"/>
    </source>
</evidence>
<dbReference type="GO" id="GO:0008137">
    <property type="term" value="F:NADH dehydrogenase (ubiquinone) activity"/>
    <property type="evidence" value="ECO:0007669"/>
    <property type="project" value="InterPro"/>
</dbReference>
<dbReference type="PANTHER" id="PTHR10884">
    <property type="entry name" value="NADH DEHYDROGENASE UBIQUINONE IRON-SULFUR PROTEIN 3"/>
    <property type="match status" value="1"/>
</dbReference>
<evidence type="ECO:0000256" key="1">
    <source>
        <dbReference type="ARBA" id="ARBA00007569"/>
    </source>
</evidence>
<comment type="similarity">
    <text evidence="1">Belongs to the complex I 30 kDa subunit family.</text>
</comment>